<dbReference type="AlphaFoldDB" id="A0A8J6H403"/>
<dbReference type="Proteomes" id="UP000719412">
    <property type="component" value="Unassembled WGS sequence"/>
</dbReference>
<reference evidence="1" key="1">
    <citation type="journal article" date="2020" name="J Insects Food Feed">
        <title>The yellow mealworm (Tenebrio molitor) genome: a resource for the emerging insects as food and feed industry.</title>
        <authorList>
            <person name="Eriksson T."/>
            <person name="Andere A."/>
            <person name="Kelstrup H."/>
            <person name="Emery V."/>
            <person name="Picard C."/>
        </authorList>
    </citation>
    <scope>NUCLEOTIDE SEQUENCE</scope>
    <source>
        <strain evidence="1">Stoneville</strain>
        <tissue evidence="1">Whole head</tissue>
    </source>
</reference>
<evidence type="ECO:0000313" key="2">
    <source>
        <dbReference type="Proteomes" id="UP000719412"/>
    </source>
</evidence>
<name>A0A8J6H403_TENMO</name>
<gene>
    <name evidence="1" type="ORF">GEV33_015073</name>
</gene>
<organism evidence="1 2">
    <name type="scientific">Tenebrio molitor</name>
    <name type="common">Yellow mealworm beetle</name>
    <dbReference type="NCBI Taxonomy" id="7067"/>
    <lineage>
        <taxon>Eukaryota</taxon>
        <taxon>Metazoa</taxon>
        <taxon>Ecdysozoa</taxon>
        <taxon>Arthropoda</taxon>
        <taxon>Hexapoda</taxon>
        <taxon>Insecta</taxon>
        <taxon>Pterygota</taxon>
        <taxon>Neoptera</taxon>
        <taxon>Endopterygota</taxon>
        <taxon>Coleoptera</taxon>
        <taxon>Polyphaga</taxon>
        <taxon>Cucujiformia</taxon>
        <taxon>Tenebrionidae</taxon>
        <taxon>Tenebrio</taxon>
    </lineage>
</organism>
<proteinExistence type="predicted"/>
<dbReference type="EMBL" id="JABDTM020029811">
    <property type="protein sequence ID" value="KAH0807718.1"/>
    <property type="molecule type" value="Genomic_DNA"/>
</dbReference>
<protein>
    <submittedName>
        <fullName evidence="1">Uncharacterized protein</fullName>
    </submittedName>
</protein>
<reference evidence="1" key="2">
    <citation type="submission" date="2021-08" db="EMBL/GenBank/DDBJ databases">
        <authorList>
            <person name="Eriksson T."/>
        </authorList>
    </citation>
    <scope>NUCLEOTIDE SEQUENCE</scope>
    <source>
        <strain evidence="1">Stoneville</strain>
        <tissue evidence="1">Whole head</tissue>
    </source>
</reference>
<keyword evidence="2" id="KW-1185">Reference proteome</keyword>
<accession>A0A8J6H403</accession>
<sequence length="201" mass="23758">MREAYNKQVTISVKQQEEIHKPDETIINSASLWDYHKQLVNNRENSVERTPLVFDDAISQTCLASLEARYLMRYKDSGRQLLTQEDLNKEDDEQQMQWKTDFFDYKETGRSSWYRDFIRYCIKKVEGKQFNISSTCYWSQVKRRAERMPTAVWTNGTGFSLQMSRVSRGIHLIVTKECLDDRENAMLNVALSLEYPLVVEM</sequence>
<comment type="caution">
    <text evidence="1">The sequence shown here is derived from an EMBL/GenBank/DDBJ whole genome shotgun (WGS) entry which is preliminary data.</text>
</comment>
<evidence type="ECO:0000313" key="1">
    <source>
        <dbReference type="EMBL" id="KAH0807718.1"/>
    </source>
</evidence>